<dbReference type="AlphaFoldDB" id="A0A4Y2SCP1"/>
<sequence>MQQAMEDDDDLGGGIGIQLRGGFPSVGKERGSISLKHNCPRVSKQRTAISLDRARWSGCSSVAMAPQIARSYAMGFLPVGLCEVQSLCTLNANNDAGKHHCCCDGYRREYAVERLDGTGLPLGCVPGDQGHTH</sequence>
<proteinExistence type="predicted"/>
<reference evidence="2 3" key="1">
    <citation type="journal article" date="2019" name="Sci. Rep.">
        <title>Orb-weaving spider Araneus ventricosus genome elucidates the spidroin gene catalogue.</title>
        <authorList>
            <person name="Kono N."/>
            <person name="Nakamura H."/>
            <person name="Ohtoshi R."/>
            <person name="Moran D.A.P."/>
            <person name="Shinohara A."/>
            <person name="Yoshida Y."/>
            <person name="Fujiwara M."/>
            <person name="Mori M."/>
            <person name="Tomita M."/>
            <person name="Arakawa K."/>
        </authorList>
    </citation>
    <scope>NUCLEOTIDE SEQUENCE [LARGE SCALE GENOMIC DNA]</scope>
</reference>
<organism evidence="2 3">
    <name type="scientific">Araneus ventricosus</name>
    <name type="common">Orbweaver spider</name>
    <name type="synonym">Epeira ventricosa</name>
    <dbReference type="NCBI Taxonomy" id="182803"/>
    <lineage>
        <taxon>Eukaryota</taxon>
        <taxon>Metazoa</taxon>
        <taxon>Ecdysozoa</taxon>
        <taxon>Arthropoda</taxon>
        <taxon>Chelicerata</taxon>
        <taxon>Arachnida</taxon>
        <taxon>Araneae</taxon>
        <taxon>Araneomorphae</taxon>
        <taxon>Entelegynae</taxon>
        <taxon>Araneoidea</taxon>
        <taxon>Araneidae</taxon>
        <taxon>Araneus</taxon>
    </lineage>
</organism>
<gene>
    <name evidence="2" type="ORF">AVEN_13527_1</name>
    <name evidence="1" type="ORF">AVEN_235046_1</name>
</gene>
<evidence type="ECO:0000313" key="3">
    <source>
        <dbReference type="Proteomes" id="UP000499080"/>
    </source>
</evidence>
<accession>A0A4Y2SCP1</accession>
<evidence type="ECO:0000313" key="1">
    <source>
        <dbReference type="EMBL" id="GBN85995.1"/>
    </source>
</evidence>
<name>A0A4Y2SCP1_ARAVE</name>
<dbReference type="EMBL" id="BGPR01021056">
    <property type="protein sequence ID" value="GBN85995.1"/>
    <property type="molecule type" value="Genomic_DNA"/>
</dbReference>
<evidence type="ECO:0000313" key="2">
    <source>
        <dbReference type="EMBL" id="GBN85998.1"/>
    </source>
</evidence>
<dbReference type="EMBL" id="BGPR01021057">
    <property type="protein sequence ID" value="GBN85998.1"/>
    <property type="molecule type" value="Genomic_DNA"/>
</dbReference>
<comment type="caution">
    <text evidence="2">The sequence shown here is derived from an EMBL/GenBank/DDBJ whole genome shotgun (WGS) entry which is preliminary data.</text>
</comment>
<protein>
    <submittedName>
        <fullName evidence="2">Uncharacterized protein</fullName>
    </submittedName>
</protein>
<dbReference type="Proteomes" id="UP000499080">
    <property type="component" value="Unassembled WGS sequence"/>
</dbReference>
<keyword evidence="3" id="KW-1185">Reference proteome</keyword>